<organism evidence="1 2">
    <name type="scientific">Durusdinium trenchii</name>
    <dbReference type="NCBI Taxonomy" id="1381693"/>
    <lineage>
        <taxon>Eukaryota</taxon>
        <taxon>Sar</taxon>
        <taxon>Alveolata</taxon>
        <taxon>Dinophyceae</taxon>
        <taxon>Suessiales</taxon>
        <taxon>Symbiodiniaceae</taxon>
        <taxon>Durusdinium</taxon>
    </lineage>
</organism>
<name>A0ABP0QEI9_9DINO</name>
<evidence type="ECO:0000313" key="1">
    <source>
        <dbReference type="EMBL" id="CAK9086656.1"/>
    </source>
</evidence>
<accession>A0ABP0QEI9</accession>
<evidence type="ECO:0000313" key="2">
    <source>
        <dbReference type="Proteomes" id="UP001642484"/>
    </source>
</evidence>
<gene>
    <name evidence="1" type="ORF">CCMP2556_LOCUS41965</name>
</gene>
<comment type="caution">
    <text evidence="1">The sequence shown here is derived from an EMBL/GenBank/DDBJ whole genome shotgun (WGS) entry which is preliminary data.</text>
</comment>
<protein>
    <submittedName>
        <fullName evidence="1">Uncharacterized protein</fullName>
    </submittedName>
</protein>
<keyword evidence="2" id="KW-1185">Reference proteome</keyword>
<sequence>MALALCTADLHTLHMPVANVYVMCARSWTPDLQSGTWATIKRCGSDIDRVLIARVECGTVLMLWAFRVAVKADWLMEPFAHLQGISVEAWPCDVESCAKWLREE</sequence>
<dbReference type="EMBL" id="CAXAMN010024432">
    <property type="protein sequence ID" value="CAK9086656.1"/>
    <property type="molecule type" value="Genomic_DNA"/>
</dbReference>
<dbReference type="Proteomes" id="UP001642484">
    <property type="component" value="Unassembled WGS sequence"/>
</dbReference>
<reference evidence="1 2" key="1">
    <citation type="submission" date="2024-02" db="EMBL/GenBank/DDBJ databases">
        <authorList>
            <person name="Chen Y."/>
            <person name="Shah S."/>
            <person name="Dougan E. K."/>
            <person name="Thang M."/>
            <person name="Chan C."/>
        </authorList>
    </citation>
    <scope>NUCLEOTIDE SEQUENCE [LARGE SCALE GENOMIC DNA]</scope>
</reference>
<feature type="non-terminal residue" evidence="1">
    <location>
        <position position="104"/>
    </location>
</feature>
<proteinExistence type="predicted"/>